<dbReference type="RefSeq" id="XP_002171865.1">
    <property type="nucleotide sequence ID" value="XM_002171829.1"/>
</dbReference>
<feature type="transmembrane region" description="Helical" evidence="5">
    <location>
        <begin position="6"/>
        <end position="28"/>
    </location>
</feature>
<dbReference type="OrthoDB" id="1844152at2759"/>
<dbReference type="GO" id="GO:0005886">
    <property type="term" value="C:plasma membrane"/>
    <property type="evidence" value="ECO:0000318"/>
    <property type="project" value="GO_Central"/>
</dbReference>
<dbReference type="Proteomes" id="UP000001744">
    <property type="component" value="Unassembled WGS sequence"/>
</dbReference>
<dbReference type="eggNOG" id="ENOG502QU4U">
    <property type="taxonomic scope" value="Eukaryota"/>
</dbReference>
<dbReference type="HOGENOM" id="CLU_033465_6_0_1"/>
<reference evidence="6 7" key="1">
    <citation type="journal article" date="2011" name="Science">
        <title>Comparative functional genomics of the fission yeasts.</title>
        <authorList>
            <person name="Rhind N."/>
            <person name="Chen Z."/>
            <person name="Yassour M."/>
            <person name="Thompson D.A."/>
            <person name="Haas B.J."/>
            <person name="Habib N."/>
            <person name="Wapinski I."/>
            <person name="Roy S."/>
            <person name="Lin M.F."/>
            <person name="Heiman D.I."/>
            <person name="Young S.K."/>
            <person name="Furuya K."/>
            <person name="Guo Y."/>
            <person name="Pidoux A."/>
            <person name="Chen H.M."/>
            <person name="Robbertse B."/>
            <person name="Goldberg J.M."/>
            <person name="Aoki K."/>
            <person name="Bayne E.H."/>
            <person name="Berlin A.M."/>
            <person name="Desjardins C.A."/>
            <person name="Dobbs E."/>
            <person name="Dukaj L."/>
            <person name="Fan L."/>
            <person name="FitzGerald M.G."/>
            <person name="French C."/>
            <person name="Gujja S."/>
            <person name="Hansen K."/>
            <person name="Keifenheim D."/>
            <person name="Levin J.Z."/>
            <person name="Mosher R.A."/>
            <person name="Mueller C.A."/>
            <person name="Pfiffner J."/>
            <person name="Priest M."/>
            <person name="Russ C."/>
            <person name="Smialowska A."/>
            <person name="Swoboda P."/>
            <person name="Sykes S.M."/>
            <person name="Vaughn M."/>
            <person name="Vengrova S."/>
            <person name="Yoder R."/>
            <person name="Zeng Q."/>
            <person name="Allshire R."/>
            <person name="Baulcombe D."/>
            <person name="Birren B.W."/>
            <person name="Brown W."/>
            <person name="Ekwall K."/>
            <person name="Kellis M."/>
            <person name="Leatherwood J."/>
            <person name="Levin H."/>
            <person name="Margalit H."/>
            <person name="Martienssen R."/>
            <person name="Nieduszynski C.A."/>
            <person name="Spatafora J.W."/>
            <person name="Friedman N."/>
            <person name="Dalgaard J.Z."/>
            <person name="Baumann P."/>
            <person name="Niki H."/>
            <person name="Regev A."/>
            <person name="Nusbaum C."/>
        </authorList>
    </citation>
    <scope>NUCLEOTIDE SEQUENCE [LARGE SCALE GENOMIC DNA]</scope>
    <source>
        <strain evidence="7">yFS275 / FY16936</strain>
    </source>
</reference>
<dbReference type="GeneID" id="7051284"/>
<dbReference type="STRING" id="402676.B6JW21"/>
<protein>
    <submittedName>
        <fullName evidence="6">Uncharacterized protein</fullName>
    </submittedName>
</protein>
<feature type="transmembrane region" description="Helical" evidence="5">
    <location>
        <begin position="176"/>
        <end position="196"/>
    </location>
</feature>
<evidence type="ECO:0000256" key="2">
    <source>
        <dbReference type="ARBA" id="ARBA00022692"/>
    </source>
</evidence>
<name>B6JW21_SCHJY</name>
<keyword evidence="2 5" id="KW-0812">Transmembrane</keyword>
<evidence type="ECO:0000256" key="1">
    <source>
        <dbReference type="ARBA" id="ARBA00004141"/>
    </source>
</evidence>
<evidence type="ECO:0000313" key="6">
    <source>
        <dbReference type="EMBL" id="EEB05572.1"/>
    </source>
</evidence>
<dbReference type="JaponicusDB" id="SJAG_00589"/>
<dbReference type="GO" id="GO:0000324">
    <property type="term" value="C:fungal-type vacuole"/>
    <property type="evidence" value="ECO:0000318"/>
    <property type="project" value="GO_Central"/>
</dbReference>
<evidence type="ECO:0000256" key="3">
    <source>
        <dbReference type="ARBA" id="ARBA00022989"/>
    </source>
</evidence>
<dbReference type="PANTHER" id="PTHR31465">
    <property type="entry name" value="PROTEIN RTA1-RELATED"/>
    <property type="match status" value="1"/>
</dbReference>
<proteinExistence type="predicted"/>
<evidence type="ECO:0000313" key="7">
    <source>
        <dbReference type="Proteomes" id="UP000001744"/>
    </source>
</evidence>
<feature type="transmembrane region" description="Helical" evidence="5">
    <location>
        <begin position="40"/>
        <end position="58"/>
    </location>
</feature>
<dbReference type="AlphaFoldDB" id="B6JW21"/>
<keyword evidence="4 5" id="KW-0472">Membrane</keyword>
<sequence>MAIDNSYGYVPTKWLGIVAVVLFCLAFVTEVAQCVPIRRFLLVVPMIGTLGEIVGWIARLKSSSDPWSTNLFLVNFVALCIAPVFYTAQIYTTMQYLVRLYGPDFSYFSPRIPYRTTIIPGSTESSKLCPPPSRNRKLAIQTLIASTVFVIIRSIYRVVELADGWTGYIVKHEPFFAIFDFVPMFITSILLLGTVAPMLEVRRKVDTTELMLMDTKLQRQFSHLSSMGSHDHIYKTISNPLSVSTAGEKKKDVVL</sequence>
<accession>B6JW21</accession>
<dbReference type="InterPro" id="IPR007568">
    <property type="entry name" value="RTA1"/>
</dbReference>
<dbReference type="VEuPathDB" id="FungiDB:SJAG_00589"/>
<dbReference type="EMBL" id="KE651166">
    <property type="protein sequence ID" value="EEB05572.1"/>
    <property type="molecule type" value="Genomic_DNA"/>
</dbReference>
<comment type="subcellular location">
    <subcellularLocation>
        <location evidence="1">Membrane</location>
        <topology evidence="1">Multi-pass membrane protein</topology>
    </subcellularLocation>
</comment>
<gene>
    <name evidence="6" type="ORF">SJAG_00589</name>
</gene>
<dbReference type="OMA" id="NSTAFMI"/>
<organism evidence="6 7">
    <name type="scientific">Schizosaccharomyces japonicus (strain yFS275 / FY16936)</name>
    <name type="common">Fission yeast</name>
    <dbReference type="NCBI Taxonomy" id="402676"/>
    <lineage>
        <taxon>Eukaryota</taxon>
        <taxon>Fungi</taxon>
        <taxon>Dikarya</taxon>
        <taxon>Ascomycota</taxon>
        <taxon>Taphrinomycotina</taxon>
        <taxon>Schizosaccharomycetes</taxon>
        <taxon>Schizosaccharomycetales</taxon>
        <taxon>Schizosaccharomycetaceae</taxon>
        <taxon>Schizosaccharomyces</taxon>
    </lineage>
</organism>
<dbReference type="Pfam" id="PF04479">
    <property type="entry name" value="RTA1"/>
    <property type="match status" value="2"/>
</dbReference>
<feature type="transmembrane region" description="Helical" evidence="5">
    <location>
        <begin position="70"/>
        <end position="91"/>
    </location>
</feature>
<evidence type="ECO:0000256" key="5">
    <source>
        <dbReference type="SAM" id="Phobius"/>
    </source>
</evidence>
<keyword evidence="3 5" id="KW-1133">Transmembrane helix</keyword>
<keyword evidence="7" id="KW-1185">Reference proteome</keyword>
<evidence type="ECO:0000256" key="4">
    <source>
        <dbReference type="ARBA" id="ARBA00023136"/>
    </source>
</evidence>
<dbReference type="PANTHER" id="PTHR31465:SF9">
    <property type="entry name" value="SPHINGOID LONG-CHAIN BASE TRANSPORTER RSB1"/>
    <property type="match status" value="1"/>
</dbReference>